<comment type="caution">
    <text evidence="1">Lacks conserved residue(s) required for the propagation of feature annotation.</text>
</comment>
<keyword evidence="3" id="KW-0378">Hydrolase</keyword>
<dbReference type="RefSeq" id="XP_056684689.1">
    <property type="nucleotide sequence ID" value="XM_056828711.1"/>
</dbReference>
<dbReference type="SUPFAM" id="SSF52317">
    <property type="entry name" value="Class I glutamine amidotransferase-like"/>
    <property type="match status" value="1"/>
</dbReference>
<reference evidence="2" key="1">
    <citation type="journal article" date="2021" name="Nat. Commun.">
        <title>Genomic analyses provide insights into spinach domestication and the genetic basis of agronomic traits.</title>
        <authorList>
            <person name="Cai X."/>
            <person name="Sun X."/>
            <person name="Xu C."/>
            <person name="Sun H."/>
            <person name="Wang X."/>
            <person name="Ge C."/>
            <person name="Zhang Z."/>
            <person name="Wang Q."/>
            <person name="Fei Z."/>
            <person name="Jiao C."/>
            <person name="Wang Q."/>
        </authorList>
    </citation>
    <scope>NUCLEOTIDE SEQUENCE [LARGE SCALE GENOMIC DNA]</scope>
    <source>
        <strain evidence="2">cv. Varoflay</strain>
    </source>
</reference>
<dbReference type="GO" id="GO:0016787">
    <property type="term" value="F:hydrolase activity"/>
    <property type="evidence" value="ECO:0007669"/>
    <property type="project" value="UniProtKB-KW"/>
</dbReference>
<evidence type="ECO:0000256" key="1">
    <source>
        <dbReference type="PROSITE-ProRule" id="PRU00607"/>
    </source>
</evidence>
<keyword evidence="2" id="KW-1185">Reference proteome</keyword>
<dbReference type="InterPro" id="IPR015527">
    <property type="entry name" value="Pept_C26_g-glut_hydrolase"/>
</dbReference>
<dbReference type="GeneID" id="110795307"/>
<accession>A0ABM3QMV6</accession>
<dbReference type="PANTHER" id="PTHR11315:SF0">
    <property type="entry name" value="FOLATE GAMMA-GLUTAMYL HYDROLASE"/>
    <property type="match status" value="1"/>
</dbReference>
<name>A0ABM3QMV6_SPIOL</name>
<dbReference type="PANTHER" id="PTHR11315">
    <property type="entry name" value="PROTEASE FAMILY C26 GAMMA-GLUTAMYL HYDROLASE"/>
    <property type="match status" value="1"/>
</dbReference>
<dbReference type="Gene3D" id="3.40.50.880">
    <property type="match status" value="1"/>
</dbReference>
<protein>
    <submittedName>
        <fullName evidence="3">Gamma-glutamyl hydrolase 2</fullName>
    </submittedName>
</protein>
<organism evidence="2 3">
    <name type="scientific">Spinacia oleracea</name>
    <name type="common">Spinach</name>
    <dbReference type="NCBI Taxonomy" id="3562"/>
    <lineage>
        <taxon>Eukaryota</taxon>
        <taxon>Viridiplantae</taxon>
        <taxon>Streptophyta</taxon>
        <taxon>Embryophyta</taxon>
        <taxon>Tracheophyta</taxon>
        <taxon>Spermatophyta</taxon>
        <taxon>Magnoliopsida</taxon>
        <taxon>eudicotyledons</taxon>
        <taxon>Gunneridae</taxon>
        <taxon>Pentapetalae</taxon>
        <taxon>Caryophyllales</taxon>
        <taxon>Chenopodiaceae</taxon>
        <taxon>Chenopodioideae</taxon>
        <taxon>Anserineae</taxon>
        <taxon>Spinacia</taxon>
    </lineage>
</organism>
<proteinExistence type="predicted"/>
<sequence>MFAEAGGARVIPLFFDDPWTVISSKLELVNGLILTGGTKKSGPYLEVVKKLLQKVKEKNNDGEHFPLYAINLGFELLLNIISESNNVLESVDAHKLTTNLEYENNVSIQQTVLGSFPLALRNKLKTDCLVSFNNKFGISKESFYNDKQLSSFFKAITTSKDKSNKDFITTIQANNYPIVGFQWNPEKNAFEWGSPEIPHSLDAIQVTQYAASYLVSEARKSRYEPPVEQVLENLIYKYTPYYSGAKGSGFDQTYYFDAYESSTSTEALAQK</sequence>
<evidence type="ECO:0000313" key="3">
    <source>
        <dbReference type="RefSeq" id="XP_056684689.1"/>
    </source>
</evidence>
<dbReference type="Proteomes" id="UP000813463">
    <property type="component" value="Chromosome 5"/>
</dbReference>
<dbReference type="PROSITE" id="PS51275">
    <property type="entry name" value="PEPTIDASE_C26_GGH"/>
    <property type="match status" value="1"/>
</dbReference>
<reference evidence="3" key="2">
    <citation type="submission" date="2025-08" db="UniProtKB">
        <authorList>
            <consortium name="RefSeq"/>
        </authorList>
    </citation>
    <scope>IDENTIFICATION</scope>
    <source>
        <tissue evidence="3">Leaf</tissue>
    </source>
</reference>
<dbReference type="InterPro" id="IPR029062">
    <property type="entry name" value="Class_I_gatase-like"/>
</dbReference>
<evidence type="ECO:0000313" key="2">
    <source>
        <dbReference type="Proteomes" id="UP000813463"/>
    </source>
</evidence>
<gene>
    <name evidence="3" type="primary">LOC110795307</name>
</gene>